<evidence type="ECO:0000256" key="5">
    <source>
        <dbReference type="ARBA" id="ARBA00047422"/>
    </source>
</evidence>
<dbReference type="InterPro" id="IPR001525">
    <property type="entry name" value="C5_MeTfrase"/>
</dbReference>
<keyword evidence="1 6" id="KW-0489">Methyltransferase</keyword>
<dbReference type="Gene3D" id="3.40.50.150">
    <property type="entry name" value="Vaccinia Virus protein VP39"/>
    <property type="match status" value="1"/>
</dbReference>
<evidence type="ECO:0000256" key="4">
    <source>
        <dbReference type="ARBA" id="ARBA00022747"/>
    </source>
</evidence>
<dbReference type="PROSITE" id="PS00094">
    <property type="entry name" value="C5_MTASE_1"/>
    <property type="match status" value="1"/>
</dbReference>
<dbReference type="EC" id="2.1.1.37" evidence="8"/>
<evidence type="ECO:0000313" key="10">
    <source>
        <dbReference type="EMBL" id="RSK73731.1"/>
    </source>
</evidence>
<name>A0ABX9ZH96_9BURK</name>
<evidence type="ECO:0000256" key="3">
    <source>
        <dbReference type="ARBA" id="ARBA00022691"/>
    </source>
</evidence>
<dbReference type="PROSITE" id="PS51679">
    <property type="entry name" value="SAM_MT_C5"/>
    <property type="match status" value="1"/>
</dbReference>
<dbReference type="PROSITE" id="PS00095">
    <property type="entry name" value="C5_MTASE_2"/>
    <property type="match status" value="1"/>
</dbReference>
<keyword evidence="3 6" id="KW-0949">S-adenosyl-L-methionine</keyword>
<dbReference type="PANTHER" id="PTHR10629">
    <property type="entry name" value="CYTOSINE-SPECIFIC METHYLTRANSFERASE"/>
    <property type="match status" value="1"/>
</dbReference>
<dbReference type="InterPro" id="IPR050390">
    <property type="entry name" value="C5-Methyltransferase"/>
</dbReference>
<gene>
    <name evidence="10" type="ORF">EJE83_25355</name>
</gene>
<dbReference type="GO" id="GO:0032259">
    <property type="term" value="P:methylation"/>
    <property type="evidence" value="ECO:0007669"/>
    <property type="project" value="UniProtKB-KW"/>
</dbReference>
<dbReference type="SUPFAM" id="SSF53335">
    <property type="entry name" value="S-adenosyl-L-methionine-dependent methyltransferases"/>
    <property type="match status" value="1"/>
</dbReference>
<evidence type="ECO:0000313" key="11">
    <source>
        <dbReference type="Proteomes" id="UP000270216"/>
    </source>
</evidence>
<comment type="similarity">
    <text evidence="6 7">Belongs to the class I-like SAM-binding methyltransferase superfamily. C5-methyltransferase family.</text>
</comment>
<dbReference type="GO" id="GO:0008168">
    <property type="term" value="F:methyltransferase activity"/>
    <property type="evidence" value="ECO:0007669"/>
    <property type="project" value="UniProtKB-KW"/>
</dbReference>
<protein>
    <recommendedName>
        <fullName evidence="8">Cytosine-specific methyltransferase</fullName>
        <ecNumber evidence="8">2.1.1.37</ecNumber>
    </recommendedName>
</protein>
<comment type="catalytic activity">
    <reaction evidence="5 8">
        <text>a 2'-deoxycytidine in DNA + S-adenosyl-L-methionine = a 5-methyl-2'-deoxycytidine in DNA + S-adenosyl-L-homocysteine + H(+)</text>
        <dbReference type="Rhea" id="RHEA:13681"/>
        <dbReference type="Rhea" id="RHEA-COMP:11369"/>
        <dbReference type="Rhea" id="RHEA-COMP:11370"/>
        <dbReference type="ChEBI" id="CHEBI:15378"/>
        <dbReference type="ChEBI" id="CHEBI:57856"/>
        <dbReference type="ChEBI" id="CHEBI:59789"/>
        <dbReference type="ChEBI" id="CHEBI:85452"/>
        <dbReference type="ChEBI" id="CHEBI:85454"/>
        <dbReference type="EC" id="2.1.1.37"/>
    </reaction>
</comment>
<evidence type="ECO:0000256" key="2">
    <source>
        <dbReference type="ARBA" id="ARBA00022679"/>
    </source>
</evidence>
<keyword evidence="2 6" id="KW-0808">Transferase</keyword>
<dbReference type="NCBIfam" id="TIGR00675">
    <property type="entry name" value="dcm"/>
    <property type="match status" value="1"/>
</dbReference>
<feature type="compositionally biased region" description="Acidic residues" evidence="9">
    <location>
        <begin position="431"/>
        <end position="441"/>
    </location>
</feature>
<dbReference type="Gene3D" id="3.90.120.10">
    <property type="entry name" value="DNA Methylase, subunit A, domain 2"/>
    <property type="match status" value="1"/>
</dbReference>
<dbReference type="EMBL" id="RWHX01000095">
    <property type="protein sequence ID" value="RSK73731.1"/>
    <property type="molecule type" value="Genomic_DNA"/>
</dbReference>
<dbReference type="InterPro" id="IPR031303">
    <property type="entry name" value="C5_meth_CS"/>
</dbReference>
<dbReference type="PRINTS" id="PR00105">
    <property type="entry name" value="C5METTRFRASE"/>
</dbReference>
<evidence type="ECO:0000256" key="9">
    <source>
        <dbReference type="SAM" id="MobiDB-lite"/>
    </source>
</evidence>
<keyword evidence="4" id="KW-0680">Restriction system</keyword>
<organism evidence="10 11">
    <name type="scientific">Pandoraea apista</name>
    <dbReference type="NCBI Taxonomy" id="93218"/>
    <lineage>
        <taxon>Bacteria</taxon>
        <taxon>Pseudomonadati</taxon>
        <taxon>Pseudomonadota</taxon>
        <taxon>Betaproteobacteria</taxon>
        <taxon>Burkholderiales</taxon>
        <taxon>Burkholderiaceae</taxon>
        <taxon>Pandoraea</taxon>
    </lineage>
</organism>
<dbReference type="Pfam" id="PF00145">
    <property type="entry name" value="DNA_methylase"/>
    <property type="match status" value="1"/>
</dbReference>
<sequence>MTSLKTSNRPIGIDLFAGAGGLSLGFEQAGFDIAAAVEIDPVHCATHEYNFPNCTTICGSVVDLSGDLIRERAKIGARDIDVVFGGAPCQGFSMIGKRALDDPRNHLVFHYVRLVKELQPKYCVFENVKGLTLGAHSKFLAELIGALDEAGYDVLLPYKVLNAAEFLVPQDRRRLFLIGTRRGLRLPKYPDPKGNVTVGEAIGDLPDADAFDELVTRDSVVTNWKTKSQYGRRLRGMEDDPENFSYERDFEINSLTSSMRTEHTELSKSRFIATEAGKTEPVSRFRKLDADGLCNTLRAGTDSARGAFTSPRPIHPRYARVITVREAARLHSYPDWFRFHVTKWHGFRQIGNSVPPNLGRAVGQEIMSALGATPKKPTKKIMRNDPSLLEMDMSAAAKYFGVKNTVIAQRLRKTDKRSESKGSAKLKSQEDKEDTYATDEC</sequence>
<dbReference type="PANTHER" id="PTHR10629:SF52">
    <property type="entry name" value="DNA (CYTOSINE-5)-METHYLTRANSFERASE 1"/>
    <property type="match status" value="1"/>
</dbReference>
<dbReference type="InterPro" id="IPR018117">
    <property type="entry name" value="C5_DNA_meth_AS"/>
</dbReference>
<proteinExistence type="inferred from homology"/>
<reference evidence="10 11" key="1">
    <citation type="submission" date="2018-12" db="EMBL/GenBank/DDBJ databases">
        <title>Whole genome sequence of a Pandoraea apista isolate from a patient with cystic fibrosis.</title>
        <authorList>
            <person name="Kenna D.T."/>
            <person name="Turton J.F."/>
        </authorList>
    </citation>
    <scope>NUCLEOTIDE SEQUENCE [LARGE SCALE GENOMIC DNA]</scope>
    <source>
        <strain evidence="10 11">Pa13324</strain>
    </source>
</reference>
<accession>A0ABX9ZH96</accession>
<dbReference type="Proteomes" id="UP000270216">
    <property type="component" value="Unassembled WGS sequence"/>
</dbReference>
<evidence type="ECO:0000256" key="1">
    <source>
        <dbReference type="ARBA" id="ARBA00022603"/>
    </source>
</evidence>
<feature type="active site" evidence="6">
    <location>
        <position position="89"/>
    </location>
</feature>
<feature type="region of interest" description="Disordered" evidence="9">
    <location>
        <begin position="411"/>
        <end position="441"/>
    </location>
</feature>
<evidence type="ECO:0000256" key="6">
    <source>
        <dbReference type="PROSITE-ProRule" id="PRU01016"/>
    </source>
</evidence>
<dbReference type="InterPro" id="IPR029063">
    <property type="entry name" value="SAM-dependent_MTases_sf"/>
</dbReference>
<comment type="caution">
    <text evidence="10">The sequence shown here is derived from an EMBL/GenBank/DDBJ whole genome shotgun (WGS) entry which is preliminary data.</text>
</comment>
<feature type="compositionally biased region" description="Basic and acidic residues" evidence="9">
    <location>
        <begin position="416"/>
        <end position="430"/>
    </location>
</feature>
<evidence type="ECO:0000256" key="7">
    <source>
        <dbReference type="RuleBase" id="RU000416"/>
    </source>
</evidence>
<dbReference type="RefSeq" id="WP_107338519.1">
    <property type="nucleotide sequence ID" value="NZ_PYYA01000060.1"/>
</dbReference>
<keyword evidence="11" id="KW-1185">Reference proteome</keyword>
<evidence type="ECO:0000256" key="8">
    <source>
        <dbReference type="RuleBase" id="RU000417"/>
    </source>
</evidence>